<evidence type="ECO:0000259" key="9">
    <source>
        <dbReference type="SMART" id="SM00922"/>
    </source>
</evidence>
<gene>
    <name evidence="10" type="ORF">GRF63_14220</name>
</gene>
<dbReference type="AlphaFoldDB" id="A0A844XHM4"/>
<reference evidence="10 11" key="1">
    <citation type="submission" date="2019-12" db="EMBL/GenBank/DDBJ databases">
        <authorList>
            <person name="Lee S.D."/>
        </authorList>
    </citation>
    <scope>NUCLEOTIDE SEQUENCE [LARGE SCALE GENOMIC DNA]</scope>
    <source>
        <strain evidence="10 11">GH3-10</strain>
    </source>
</reference>
<evidence type="ECO:0000256" key="6">
    <source>
        <dbReference type="ARBA" id="ARBA00023211"/>
    </source>
</evidence>
<evidence type="ECO:0000256" key="5">
    <source>
        <dbReference type="ARBA" id="ARBA00022797"/>
    </source>
</evidence>
<dbReference type="GO" id="GO:0016854">
    <property type="term" value="F:racemase and epimerase activity"/>
    <property type="evidence" value="ECO:0007669"/>
    <property type="project" value="UniProtKB-ARBA"/>
</dbReference>
<dbReference type="InterPro" id="IPR013341">
    <property type="entry name" value="Mandelate_racemase_N_dom"/>
</dbReference>
<evidence type="ECO:0000313" key="10">
    <source>
        <dbReference type="EMBL" id="MWV29064.1"/>
    </source>
</evidence>
<evidence type="ECO:0000256" key="8">
    <source>
        <dbReference type="PIRSR" id="PIRSR613370-1"/>
    </source>
</evidence>
<dbReference type="CDD" id="cd03318">
    <property type="entry name" value="MLE"/>
    <property type="match status" value="1"/>
</dbReference>
<dbReference type="PANTHER" id="PTHR48073:SF2">
    <property type="entry name" value="O-SUCCINYLBENZOATE SYNTHASE"/>
    <property type="match status" value="1"/>
</dbReference>
<keyword evidence="7 10" id="KW-0413">Isomerase</keyword>
<name>A0A844XHM4_9SPHN</name>
<dbReference type="SUPFAM" id="SSF54826">
    <property type="entry name" value="Enolase N-terminal domain-like"/>
    <property type="match status" value="1"/>
</dbReference>
<dbReference type="Gene3D" id="3.20.20.120">
    <property type="entry name" value="Enolase-like C-terminal domain"/>
    <property type="match status" value="1"/>
</dbReference>
<dbReference type="GO" id="GO:0018849">
    <property type="term" value="F:muconate cycloisomerase activity"/>
    <property type="evidence" value="ECO:0007669"/>
    <property type="project" value="InterPro"/>
</dbReference>
<dbReference type="GO" id="GO:0009063">
    <property type="term" value="P:amino acid catabolic process"/>
    <property type="evidence" value="ECO:0007669"/>
    <property type="project" value="InterPro"/>
</dbReference>
<dbReference type="PANTHER" id="PTHR48073">
    <property type="entry name" value="O-SUCCINYLBENZOATE SYNTHASE-RELATED"/>
    <property type="match status" value="1"/>
</dbReference>
<sequence length="370" mass="38951">MLVDVPTIRPHKLAMAVMHCQVLCLVKITCSDGVVGWGEGTTIGGLAYGPESPESIKVNIDSYLAPLLIGQSADPFAASARMAAHIAGNNFARCAVETALFDAQGKRQGVPVSDLLGTRVRDAVPVLWVLASGDTAADIAEAEDMIARRRHNVFKLKIGRRELAEDVAHVARIKRALGDAISIRVDVNMAWDRHTAMRGIAMLADVGCDLVEQPLVNHDVAGMAELKAQGKIAIMADESLTGPVSAQAFIDADAADVFAVKIEQSAGLIAAGRVGAMADAAGTALYGGTMLESAIGSIAAAQLFCTFPNLQWGTELFAPLLLTQEILTTPLTYRDFALEVPQAPGLGITPDEVAIARLARGAPTRTITHG</sequence>
<comment type="pathway">
    <text evidence="2">Aromatic compound metabolism.</text>
</comment>
<feature type="domain" description="Mandelate racemase/muconate lactonizing enzyme C-terminal" evidence="9">
    <location>
        <begin position="136"/>
        <end position="233"/>
    </location>
</feature>
<dbReference type="InterPro" id="IPR018110">
    <property type="entry name" value="Mandel_Rmase/mucon_lact_enz_CS"/>
</dbReference>
<dbReference type="InterPro" id="IPR036849">
    <property type="entry name" value="Enolase-like_C_sf"/>
</dbReference>
<dbReference type="Pfam" id="PF13378">
    <property type="entry name" value="MR_MLE_C"/>
    <property type="match status" value="1"/>
</dbReference>
<dbReference type="SMART" id="SM00922">
    <property type="entry name" value="MR_MLE"/>
    <property type="match status" value="1"/>
</dbReference>
<dbReference type="Gene3D" id="3.30.390.10">
    <property type="entry name" value="Enolase-like, N-terminal domain"/>
    <property type="match status" value="1"/>
</dbReference>
<accession>A0A844XHM4</accession>
<reference evidence="10 11" key="2">
    <citation type="submission" date="2020-02" db="EMBL/GenBank/DDBJ databases">
        <title>Erythrobacter dongmakensis sp. nov., isolated from a tidal mudflat.</title>
        <authorList>
            <person name="Kim I.S."/>
        </authorList>
    </citation>
    <scope>NUCLEOTIDE SEQUENCE [LARGE SCALE GENOMIC DNA]</scope>
    <source>
        <strain evidence="10 11">GH3-10</strain>
    </source>
</reference>
<dbReference type="NCBIfam" id="TIGR02534">
    <property type="entry name" value="mucon_cyclo"/>
    <property type="match status" value="1"/>
</dbReference>
<dbReference type="SFLD" id="SFLDG00180">
    <property type="entry name" value="muconate_cycloisomerase"/>
    <property type="match status" value="1"/>
</dbReference>
<protein>
    <submittedName>
        <fullName evidence="10">Muconate cycloisomerase</fullName>
    </submittedName>
</protein>
<dbReference type="InterPro" id="IPR013370">
    <property type="entry name" value="Chloromuconate_cycloisomerase"/>
</dbReference>
<dbReference type="GO" id="GO:0030145">
    <property type="term" value="F:manganese ion binding"/>
    <property type="evidence" value="ECO:0007669"/>
    <property type="project" value="InterPro"/>
</dbReference>
<comment type="similarity">
    <text evidence="3">Belongs to the mandelate racemase/muconate lactonizing enzyme family.</text>
</comment>
<dbReference type="PROSITE" id="PS00909">
    <property type="entry name" value="MR_MLE_2"/>
    <property type="match status" value="1"/>
</dbReference>
<comment type="cofactor">
    <cofactor evidence="1">
        <name>Mn(2+)</name>
        <dbReference type="ChEBI" id="CHEBI:29035"/>
    </cofactor>
</comment>
<dbReference type="Proteomes" id="UP000461409">
    <property type="component" value="Unassembled WGS sequence"/>
</dbReference>
<dbReference type="InterPro" id="IPR029017">
    <property type="entry name" value="Enolase-like_N"/>
</dbReference>
<dbReference type="SFLD" id="SFLDS00001">
    <property type="entry name" value="Enolase"/>
    <property type="match status" value="1"/>
</dbReference>
<dbReference type="InterPro" id="IPR013342">
    <property type="entry name" value="Mandelate_racemase_C"/>
</dbReference>
<dbReference type="SUPFAM" id="SSF51604">
    <property type="entry name" value="Enolase C-terminal domain-like"/>
    <property type="match status" value="1"/>
</dbReference>
<comment type="caution">
    <text evidence="10">The sequence shown here is derived from an EMBL/GenBank/DDBJ whole genome shotgun (WGS) entry which is preliminary data.</text>
</comment>
<evidence type="ECO:0000256" key="4">
    <source>
        <dbReference type="ARBA" id="ARBA00022723"/>
    </source>
</evidence>
<organism evidence="10 11">
    <name type="scientific">Aurantiacibacter rhizosphaerae</name>
    <dbReference type="NCBI Taxonomy" id="2691582"/>
    <lineage>
        <taxon>Bacteria</taxon>
        <taxon>Pseudomonadati</taxon>
        <taxon>Pseudomonadota</taxon>
        <taxon>Alphaproteobacteria</taxon>
        <taxon>Sphingomonadales</taxon>
        <taxon>Erythrobacteraceae</taxon>
        <taxon>Aurantiacibacter</taxon>
    </lineage>
</organism>
<dbReference type="InterPro" id="IPR029065">
    <property type="entry name" value="Enolase_C-like"/>
</dbReference>
<keyword evidence="5" id="KW-0058">Aromatic hydrocarbons catabolism</keyword>
<dbReference type="GO" id="GO:0000287">
    <property type="term" value="F:magnesium ion binding"/>
    <property type="evidence" value="ECO:0007669"/>
    <property type="project" value="UniProtKB-ARBA"/>
</dbReference>
<evidence type="ECO:0000256" key="1">
    <source>
        <dbReference type="ARBA" id="ARBA00001936"/>
    </source>
</evidence>
<feature type="active site" description="Proton donor" evidence="8">
    <location>
        <position position="315"/>
    </location>
</feature>
<keyword evidence="6" id="KW-0464">Manganese</keyword>
<dbReference type="GO" id="GO:0006518">
    <property type="term" value="P:peptide metabolic process"/>
    <property type="evidence" value="ECO:0007669"/>
    <property type="project" value="UniProtKB-ARBA"/>
</dbReference>
<proteinExistence type="inferred from homology"/>
<evidence type="ECO:0000256" key="3">
    <source>
        <dbReference type="ARBA" id="ARBA00008031"/>
    </source>
</evidence>
<evidence type="ECO:0000256" key="2">
    <source>
        <dbReference type="ARBA" id="ARBA00005211"/>
    </source>
</evidence>
<dbReference type="SFLD" id="SFLDG01258">
    <property type="entry name" value="(chloro)muconate_cycloisomeras"/>
    <property type="match status" value="1"/>
</dbReference>
<evidence type="ECO:0000256" key="7">
    <source>
        <dbReference type="ARBA" id="ARBA00023235"/>
    </source>
</evidence>
<dbReference type="Pfam" id="PF02746">
    <property type="entry name" value="MR_MLE_N"/>
    <property type="match status" value="1"/>
</dbReference>
<dbReference type="EMBL" id="WUBR01000003">
    <property type="protein sequence ID" value="MWV29064.1"/>
    <property type="molecule type" value="Genomic_DNA"/>
</dbReference>
<evidence type="ECO:0000313" key="11">
    <source>
        <dbReference type="Proteomes" id="UP000461409"/>
    </source>
</evidence>
<feature type="active site" description="Proton acceptor" evidence="8">
    <location>
        <position position="157"/>
    </location>
</feature>
<keyword evidence="11" id="KW-1185">Reference proteome</keyword>
<dbReference type="PROSITE" id="PS00908">
    <property type="entry name" value="MR_MLE_1"/>
    <property type="match status" value="1"/>
</dbReference>
<keyword evidence="4" id="KW-0479">Metal-binding</keyword>
<dbReference type="GO" id="GO:0018850">
    <property type="term" value="F:chloromuconate cycloisomerase activity"/>
    <property type="evidence" value="ECO:0007669"/>
    <property type="project" value="InterPro"/>
</dbReference>